<proteinExistence type="predicted"/>
<sequence>MKKVLFFLVVLIGLNPLFCQSNTIIDQVLGQDLVAFDNAVYLILSAGDKIDENISPKEALLELEKLNWSIDIKQAEDTINLFDASLLIMNSLELKGGLMYKLFPIKRYAFKEMVFNGLFENAKDGNREISGIELLTILGKSLAFKEVQ</sequence>
<gene>
    <name evidence="2" type="ORF">EW093_12970</name>
</gene>
<evidence type="ECO:0000256" key="1">
    <source>
        <dbReference type="SAM" id="SignalP"/>
    </source>
</evidence>
<protein>
    <submittedName>
        <fullName evidence="2">Uncharacterized protein</fullName>
    </submittedName>
</protein>
<dbReference type="AlphaFoldDB" id="A0A5C1QGB9"/>
<accession>A0A5C1QGB9</accession>
<reference evidence="2 3" key="2">
    <citation type="submission" date="2019-09" db="EMBL/GenBank/DDBJ databases">
        <title>Complete Genome Sequence and Methylome Analysis of free living Spirochaetas.</title>
        <authorList>
            <person name="Leshcheva N."/>
            <person name="Mikheeva N."/>
        </authorList>
    </citation>
    <scope>NUCLEOTIDE SEQUENCE [LARGE SCALE GENOMIC DNA]</scope>
    <source>
        <strain evidence="2 3">P</strain>
    </source>
</reference>
<keyword evidence="3" id="KW-1185">Reference proteome</keyword>
<keyword evidence="1" id="KW-0732">Signal</keyword>
<organism evidence="2 3">
    <name type="scientific">Thiospirochaeta perfilievii</name>
    <dbReference type="NCBI Taxonomy" id="252967"/>
    <lineage>
        <taxon>Bacteria</taxon>
        <taxon>Pseudomonadati</taxon>
        <taxon>Spirochaetota</taxon>
        <taxon>Spirochaetia</taxon>
        <taxon>Spirochaetales</taxon>
        <taxon>Spirochaetaceae</taxon>
        <taxon>Thiospirochaeta</taxon>
    </lineage>
</organism>
<dbReference type="RefSeq" id="WP_149568822.1">
    <property type="nucleotide sequence ID" value="NZ_CP035807.1"/>
</dbReference>
<evidence type="ECO:0000313" key="3">
    <source>
        <dbReference type="Proteomes" id="UP000323824"/>
    </source>
</evidence>
<dbReference type="OrthoDB" id="360494at2"/>
<dbReference type="Proteomes" id="UP000323824">
    <property type="component" value="Chromosome"/>
</dbReference>
<feature type="chain" id="PRO_5022707524" evidence="1">
    <location>
        <begin position="22"/>
        <end position="148"/>
    </location>
</feature>
<dbReference type="KEGG" id="sper:EW093_12970"/>
<feature type="signal peptide" evidence="1">
    <location>
        <begin position="1"/>
        <end position="21"/>
    </location>
</feature>
<reference evidence="2 3" key="1">
    <citation type="submission" date="2019-02" db="EMBL/GenBank/DDBJ databases">
        <authorList>
            <person name="Fomenkov A."/>
            <person name="Dubinina G."/>
            <person name="Grabovich M."/>
            <person name="Vincze T."/>
            <person name="Roberts R.J."/>
        </authorList>
    </citation>
    <scope>NUCLEOTIDE SEQUENCE [LARGE SCALE GENOMIC DNA]</scope>
    <source>
        <strain evidence="2 3">P</strain>
    </source>
</reference>
<evidence type="ECO:0000313" key="2">
    <source>
        <dbReference type="EMBL" id="QEN05586.1"/>
    </source>
</evidence>
<name>A0A5C1QGB9_9SPIO</name>
<dbReference type="EMBL" id="CP035807">
    <property type="protein sequence ID" value="QEN05586.1"/>
    <property type="molecule type" value="Genomic_DNA"/>
</dbReference>